<evidence type="ECO:0000313" key="4">
    <source>
        <dbReference type="Proteomes" id="UP000308365"/>
    </source>
</evidence>
<dbReference type="Pfam" id="PF03803">
    <property type="entry name" value="Scramblase"/>
    <property type="match status" value="1"/>
</dbReference>
<feature type="non-terminal residue" evidence="3">
    <location>
        <position position="87"/>
    </location>
</feature>
<protein>
    <recommendedName>
        <fullName evidence="2">Phospholipid scramblase</fullName>
    </recommendedName>
</protein>
<proteinExistence type="inferred from homology"/>
<keyword evidence="2" id="KW-0449">Lipoprotein</keyword>
<comment type="caution">
    <text evidence="3">The sequence shown here is derived from an EMBL/GenBank/DDBJ whole genome shotgun (WGS) entry which is preliminary data.</text>
</comment>
<comment type="similarity">
    <text evidence="1 2">Belongs to the phospholipid scramblase family.</text>
</comment>
<keyword evidence="2" id="KW-0564">Palmitate</keyword>
<dbReference type="AlphaFoldDB" id="A0A4U1EI17"/>
<accession>A0A4U1EI17</accession>
<dbReference type="GO" id="GO:0017128">
    <property type="term" value="F:phospholipid scramblase activity"/>
    <property type="evidence" value="ECO:0007669"/>
    <property type="project" value="InterPro"/>
</dbReference>
<dbReference type="InterPro" id="IPR005552">
    <property type="entry name" value="Scramblase"/>
</dbReference>
<sequence>GGAVSSWHHHWLCHGTLEPVKGGVQHPKREERKCDVKSLNGVSNVGSITQKWNGLLSAMSNADHFEVHFPLDLDVMMKAIFSGACFL</sequence>
<feature type="non-terminal residue" evidence="3">
    <location>
        <position position="1"/>
    </location>
</feature>
<organism evidence="3 4">
    <name type="scientific">Monodon monoceros</name>
    <name type="common">Narwhal</name>
    <name type="synonym">Ceratodon monodon</name>
    <dbReference type="NCBI Taxonomy" id="40151"/>
    <lineage>
        <taxon>Eukaryota</taxon>
        <taxon>Metazoa</taxon>
        <taxon>Chordata</taxon>
        <taxon>Craniata</taxon>
        <taxon>Vertebrata</taxon>
        <taxon>Euteleostomi</taxon>
        <taxon>Mammalia</taxon>
        <taxon>Eutheria</taxon>
        <taxon>Laurasiatheria</taxon>
        <taxon>Artiodactyla</taxon>
        <taxon>Whippomorpha</taxon>
        <taxon>Cetacea</taxon>
        <taxon>Odontoceti</taxon>
        <taxon>Monodontidae</taxon>
        <taxon>Monodon</taxon>
    </lineage>
</organism>
<comment type="function">
    <text evidence="2">May mediate accelerated ATP-independent bidirectional transbilayer migration of phospholipids upon binding calcium ions that results in a loss of phospholipid asymmetry in the plasma membrane.</text>
</comment>
<evidence type="ECO:0000256" key="2">
    <source>
        <dbReference type="RuleBase" id="RU363116"/>
    </source>
</evidence>
<comment type="cofactor">
    <cofactor evidence="2">
        <name>Ca(2+)</name>
        <dbReference type="ChEBI" id="CHEBI:29108"/>
    </cofactor>
</comment>
<evidence type="ECO:0000313" key="3">
    <source>
        <dbReference type="EMBL" id="TKC35457.1"/>
    </source>
</evidence>
<gene>
    <name evidence="3" type="ORF">EI555_013564</name>
</gene>
<dbReference type="EMBL" id="RWIC01001527">
    <property type="protein sequence ID" value="TKC35457.1"/>
    <property type="molecule type" value="Genomic_DNA"/>
</dbReference>
<dbReference type="PANTHER" id="PTHR23248">
    <property type="entry name" value="PHOSPHOLIPID SCRAMBLASE-RELATED"/>
    <property type="match status" value="1"/>
</dbReference>
<name>A0A4U1EI17_MONMO</name>
<dbReference type="PANTHER" id="PTHR23248:SF28">
    <property type="entry name" value="PHOSPHOLIPID SCRAMBLASE 4"/>
    <property type="match status" value="1"/>
</dbReference>
<dbReference type="Proteomes" id="UP000308365">
    <property type="component" value="Unassembled WGS sequence"/>
</dbReference>
<reference evidence="4" key="1">
    <citation type="journal article" date="2019" name="IScience">
        <title>Narwhal Genome Reveals Long-Term Low Genetic Diversity despite Current Large Abundance Size.</title>
        <authorList>
            <person name="Westbury M.V."/>
            <person name="Petersen B."/>
            <person name="Garde E."/>
            <person name="Heide-Jorgensen M.P."/>
            <person name="Lorenzen E.D."/>
        </authorList>
    </citation>
    <scope>NUCLEOTIDE SEQUENCE [LARGE SCALE GENOMIC DNA]</scope>
</reference>
<dbReference type="GO" id="GO:0005886">
    <property type="term" value="C:plasma membrane"/>
    <property type="evidence" value="ECO:0007669"/>
    <property type="project" value="TreeGrafter"/>
</dbReference>
<evidence type="ECO:0000256" key="1">
    <source>
        <dbReference type="ARBA" id="ARBA00005350"/>
    </source>
</evidence>
<keyword evidence="2" id="KW-0106">Calcium</keyword>